<dbReference type="Proteomes" id="UP000187181">
    <property type="component" value="Unassembled WGS sequence"/>
</dbReference>
<proteinExistence type="predicted"/>
<name>A0A1R3WLF7_9BACT</name>
<dbReference type="RefSeq" id="WP_076665910.1">
    <property type="nucleotide sequence ID" value="NZ_FTPP01000001.1"/>
</dbReference>
<evidence type="ECO:0000313" key="2">
    <source>
        <dbReference type="Proteomes" id="UP000187181"/>
    </source>
</evidence>
<dbReference type="AlphaFoldDB" id="A0A1R3WLF7"/>
<dbReference type="OrthoDB" id="852575at2"/>
<gene>
    <name evidence="1" type="ORF">SAMN05444128_0494</name>
</gene>
<evidence type="ECO:0000313" key="1">
    <source>
        <dbReference type="EMBL" id="SIT77473.1"/>
    </source>
</evidence>
<dbReference type="STRING" id="1317125.SAMN05444128_0494"/>
<dbReference type="EMBL" id="FTPP01000001">
    <property type="protein sequence ID" value="SIT77473.1"/>
    <property type="molecule type" value="Genomic_DNA"/>
</dbReference>
<evidence type="ECO:0008006" key="3">
    <source>
        <dbReference type="Google" id="ProtNLM"/>
    </source>
</evidence>
<organism evidence="1 2">
    <name type="scientific">Pontibacter indicus</name>
    <dbReference type="NCBI Taxonomy" id="1317125"/>
    <lineage>
        <taxon>Bacteria</taxon>
        <taxon>Pseudomonadati</taxon>
        <taxon>Bacteroidota</taxon>
        <taxon>Cytophagia</taxon>
        <taxon>Cytophagales</taxon>
        <taxon>Hymenobacteraceae</taxon>
        <taxon>Pontibacter</taxon>
    </lineage>
</organism>
<protein>
    <recommendedName>
        <fullName evidence="3">SpoIIAA-like</fullName>
    </recommendedName>
</protein>
<sequence length="135" mass="15940">MKRSFKHYWNSLGQRYCTIRYLETRKMISIIWKGTATRESIREVAQGLSELIRDFPCGSILNDVQEFHQGPADYLMWSDWNMEGLREAGIQFIAYVLPPQDPIPEPIEGKSLTPDVRFFRHTMDAVEWLNKQHQH</sequence>
<reference evidence="2" key="1">
    <citation type="submission" date="2017-01" db="EMBL/GenBank/DDBJ databases">
        <authorList>
            <person name="Varghese N."/>
            <person name="Submissions S."/>
        </authorList>
    </citation>
    <scope>NUCLEOTIDE SEQUENCE [LARGE SCALE GENOMIC DNA]</scope>
    <source>
        <strain evidence="2">LP100</strain>
    </source>
</reference>
<keyword evidence="2" id="KW-1185">Reference proteome</keyword>
<accession>A0A1R3WLF7</accession>